<evidence type="ECO:0000313" key="2">
    <source>
        <dbReference type="Proteomes" id="UP001732700"/>
    </source>
</evidence>
<sequence length="180" mass="19820">MLSLQDAIGLDMDVMGSGFGFTPWGPDTCPTLEQLMAATTSSSSPSSSAGDAAAPCGTPEEDEEERRRRQRRKVSNRLSAQRSRARKQQRLEELRGTAAQLRAQKQDLEAKLHVVARHELAVRRQNARLRADFAELARRHRELCRLVALQRLAQQLRSRRPLQPGGGPGAAALGLASLMT</sequence>
<proteinExistence type="predicted"/>
<reference evidence="1" key="1">
    <citation type="submission" date="2021-05" db="EMBL/GenBank/DDBJ databases">
        <authorList>
            <person name="Scholz U."/>
            <person name="Mascher M."/>
            <person name="Fiebig A."/>
        </authorList>
    </citation>
    <scope>NUCLEOTIDE SEQUENCE [LARGE SCALE GENOMIC DNA]</scope>
</reference>
<evidence type="ECO:0000313" key="1">
    <source>
        <dbReference type="EnsemblPlants" id="AVESA.00010b.r2.4AG0609490.1.CDS.1"/>
    </source>
</evidence>
<dbReference type="Proteomes" id="UP001732700">
    <property type="component" value="Chromosome 4A"/>
</dbReference>
<protein>
    <submittedName>
        <fullName evidence="1">Uncharacterized protein</fullName>
    </submittedName>
</protein>
<organism evidence="1 2">
    <name type="scientific">Avena sativa</name>
    <name type="common">Oat</name>
    <dbReference type="NCBI Taxonomy" id="4498"/>
    <lineage>
        <taxon>Eukaryota</taxon>
        <taxon>Viridiplantae</taxon>
        <taxon>Streptophyta</taxon>
        <taxon>Embryophyta</taxon>
        <taxon>Tracheophyta</taxon>
        <taxon>Spermatophyta</taxon>
        <taxon>Magnoliopsida</taxon>
        <taxon>Liliopsida</taxon>
        <taxon>Poales</taxon>
        <taxon>Poaceae</taxon>
        <taxon>BOP clade</taxon>
        <taxon>Pooideae</taxon>
        <taxon>Poodae</taxon>
        <taxon>Poeae</taxon>
        <taxon>Poeae Chloroplast Group 1 (Aveneae type)</taxon>
        <taxon>Aveninae</taxon>
        <taxon>Avena</taxon>
    </lineage>
</organism>
<keyword evidence="2" id="KW-1185">Reference proteome</keyword>
<dbReference type="EnsemblPlants" id="AVESA.00010b.r2.4AG0609490.1">
    <property type="protein sequence ID" value="AVESA.00010b.r2.4AG0609490.1.CDS.1"/>
    <property type="gene ID" value="AVESA.00010b.r2.4AG0609490"/>
</dbReference>
<name>A0ACD5WF72_AVESA</name>
<reference evidence="1" key="2">
    <citation type="submission" date="2025-09" db="UniProtKB">
        <authorList>
            <consortium name="EnsemblPlants"/>
        </authorList>
    </citation>
    <scope>IDENTIFICATION</scope>
</reference>
<accession>A0ACD5WF72</accession>